<dbReference type="EMBL" id="JASBRG010000007">
    <property type="protein sequence ID" value="MDI3321453.1"/>
    <property type="molecule type" value="Genomic_DNA"/>
</dbReference>
<sequence>MKKNKFLGLIMGVATLMCAKTADAQQDAQFSQYMFNGLYINPAYAGYREQWNVNAFYRNQWTGFPGAPKTMSLAADGTVHDNRAGLGFQIVNDVLGAQTNTSVYGNYAYRIPLGVNEYEGKTLSLGFGIGILQDRLNMSKLDPNQQGDPTIITAAKTKIMPDAKVGVFYNSDRFYIGASASNLITNSWNRKDDIKGVYVIPKLHWYFTAGGLVPLSDEVSWKPSFLLKDDLAGPTSLDVNSMFLFQKLLWLGASYRTAIPSFYNKSAFDKNLKKSADVVGLLELMVNEKLRIGYAYDYSLNATTTQRFSTHEISIGFFFANKKGAMLSPRYF</sequence>
<proteinExistence type="predicted"/>
<accession>A0ABT6RFW2</accession>
<evidence type="ECO:0000256" key="1">
    <source>
        <dbReference type="SAM" id="SignalP"/>
    </source>
</evidence>
<comment type="caution">
    <text evidence="2">The sequence shown here is derived from an EMBL/GenBank/DDBJ whole genome shotgun (WGS) entry which is preliminary data.</text>
</comment>
<organism evidence="2 3">
    <name type="scientific">Pinibacter soli</name>
    <dbReference type="NCBI Taxonomy" id="3044211"/>
    <lineage>
        <taxon>Bacteria</taxon>
        <taxon>Pseudomonadati</taxon>
        <taxon>Bacteroidota</taxon>
        <taxon>Chitinophagia</taxon>
        <taxon>Chitinophagales</taxon>
        <taxon>Chitinophagaceae</taxon>
        <taxon>Pinibacter</taxon>
    </lineage>
</organism>
<evidence type="ECO:0000313" key="2">
    <source>
        <dbReference type="EMBL" id="MDI3321453.1"/>
    </source>
</evidence>
<protein>
    <submittedName>
        <fullName evidence="2">Type IX secretion system membrane protein PorP/SprF</fullName>
    </submittedName>
</protein>
<dbReference type="NCBIfam" id="TIGR03519">
    <property type="entry name" value="T9SS_PorP_fam"/>
    <property type="match status" value="1"/>
</dbReference>
<dbReference type="Proteomes" id="UP001226434">
    <property type="component" value="Unassembled WGS sequence"/>
</dbReference>
<evidence type="ECO:0000313" key="3">
    <source>
        <dbReference type="Proteomes" id="UP001226434"/>
    </source>
</evidence>
<gene>
    <name evidence="2" type="ORF">QJ048_16785</name>
</gene>
<reference evidence="2 3" key="1">
    <citation type="submission" date="2023-05" db="EMBL/GenBank/DDBJ databases">
        <title>Genome sequence of Pinibacter sp. MAH-24.</title>
        <authorList>
            <person name="Huq M.A."/>
        </authorList>
    </citation>
    <scope>NUCLEOTIDE SEQUENCE [LARGE SCALE GENOMIC DNA]</scope>
    <source>
        <strain evidence="2 3">MAH-24</strain>
    </source>
</reference>
<feature type="chain" id="PRO_5045604699" evidence="1">
    <location>
        <begin position="25"/>
        <end position="332"/>
    </location>
</feature>
<dbReference type="InterPro" id="IPR019861">
    <property type="entry name" value="PorP/SprF_Bacteroidetes"/>
</dbReference>
<dbReference type="RefSeq" id="WP_282335563.1">
    <property type="nucleotide sequence ID" value="NZ_JASBRG010000007.1"/>
</dbReference>
<feature type="signal peptide" evidence="1">
    <location>
        <begin position="1"/>
        <end position="24"/>
    </location>
</feature>
<keyword evidence="3" id="KW-1185">Reference proteome</keyword>
<dbReference type="Pfam" id="PF11751">
    <property type="entry name" value="PorP_SprF"/>
    <property type="match status" value="1"/>
</dbReference>
<keyword evidence="1" id="KW-0732">Signal</keyword>
<name>A0ABT6RFW2_9BACT</name>